<organism evidence="3 4">
    <name type="scientific">Polarella glacialis</name>
    <name type="common">Dinoflagellate</name>
    <dbReference type="NCBI Taxonomy" id="89957"/>
    <lineage>
        <taxon>Eukaryota</taxon>
        <taxon>Sar</taxon>
        <taxon>Alveolata</taxon>
        <taxon>Dinophyceae</taxon>
        <taxon>Suessiales</taxon>
        <taxon>Suessiaceae</taxon>
        <taxon>Polarella</taxon>
    </lineage>
</organism>
<dbReference type="Pfam" id="PF01535">
    <property type="entry name" value="PPR"/>
    <property type="match status" value="2"/>
</dbReference>
<gene>
    <name evidence="3" type="ORF">PGLA1383_LOCUS12718</name>
</gene>
<evidence type="ECO:0008006" key="5">
    <source>
        <dbReference type="Google" id="ProtNLM"/>
    </source>
</evidence>
<feature type="non-terminal residue" evidence="3">
    <location>
        <position position="579"/>
    </location>
</feature>
<evidence type="ECO:0000256" key="2">
    <source>
        <dbReference type="PROSITE-ProRule" id="PRU00708"/>
    </source>
</evidence>
<evidence type="ECO:0000313" key="4">
    <source>
        <dbReference type="Proteomes" id="UP000654075"/>
    </source>
</evidence>
<dbReference type="EMBL" id="CAJNNV010006831">
    <property type="protein sequence ID" value="CAE8594148.1"/>
    <property type="molecule type" value="Genomic_DNA"/>
</dbReference>
<protein>
    <recommendedName>
        <fullName evidence="5">Pentatricopeptide repeat-containing protein, chloroplastic</fullName>
    </recommendedName>
</protein>
<accession>A0A813E1R5</accession>
<sequence length="579" mass="62479">MARLQPDAGHAAGKARRSWTESVLMLRWLQDRTLRVSQVALNGAVAACVRGQQWTLSLEQLQGIRQLGVEANEVACSAAMGGRNWRISLSLLRQMRGFGCEPNLITWNTLITSCEKGGQWALAGQFFELIRSRGCTPNIVSYGAGIASWGRGQEWQLALKLLGLLREASIETSAIAVNSAISAASGGSSDDKLSQKASSPNLRWALALALGAELGTAGIPSTSVTLGSLVSACRHNAQWERGLLLLRQRPRGNSKSDGCAAVATFNSAITACEKSIQWRWALQLVSEMRSCRLPPDPISAGACISACEKAWQWCWALHLLRERFTGCVFGTEGDTTTGHSLVVAISAAASACEKGRNWRWALALAEDLRTRSLNGLRPSCPMTHNAVINALGHAARWESVLELWATMGRKNLEPSMASVNAAISSLGAAQQWQAATEVWVELGHLDLLPSASTTATSLSSGLAARNALISGCAEAMRWRQALLMLAATQTPDVVTFNACAEVFEKSRRWGDALGLLTWLRSNGLQPTTVSFNSLLSACVGPTGSWRIAWELLRGMHETSHCMPDLVTYGALLRSCDWPQ</sequence>
<feature type="repeat" description="PPR" evidence="2">
    <location>
        <begin position="492"/>
        <end position="526"/>
    </location>
</feature>
<comment type="caution">
    <text evidence="3">The sequence shown here is derived from an EMBL/GenBank/DDBJ whole genome shotgun (WGS) entry which is preliminary data.</text>
</comment>
<dbReference type="Pfam" id="PF13812">
    <property type="entry name" value="PPR_3"/>
    <property type="match status" value="1"/>
</dbReference>
<proteinExistence type="predicted"/>
<evidence type="ECO:0000256" key="1">
    <source>
        <dbReference type="ARBA" id="ARBA00022737"/>
    </source>
</evidence>
<dbReference type="PANTHER" id="PTHR47447">
    <property type="entry name" value="OS03G0856100 PROTEIN"/>
    <property type="match status" value="1"/>
</dbReference>
<dbReference type="NCBIfam" id="TIGR00756">
    <property type="entry name" value="PPR"/>
    <property type="match status" value="2"/>
</dbReference>
<dbReference type="OrthoDB" id="433424at2759"/>
<dbReference type="AlphaFoldDB" id="A0A813E1R5"/>
<keyword evidence="4" id="KW-1185">Reference proteome</keyword>
<name>A0A813E1R5_POLGL</name>
<keyword evidence="1" id="KW-0677">Repeat</keyword>
<dbReference type="PROSITE" id="PS51375">
    <property type="entry name" value="PPR"/>
    <property type="match status" value="3"/>
</dbReference>
<feature type="repeat" description="PPR" evidence="2">
    <location>
        <begin position="103"/>
        <end position="137"/>
    </location>
</feature>
<feature type="repeat" description="PPR" evidence="2">
    <location>
        <begin position="380"/>
        <end position="414"/>
    </location>
</feature>
<evidence type="ECO:0000313" key="3">
    <source>
        <dbReference type="EMBL" id="CAE8594148.1"/>
    </source>
</evidence>
<dbReference type="Proteomes" id="UP000654075">
    <property type="component" value="Unassembled WGS sequence"/>
</dbReference>
<dbReference type="InterPro" id="IPR002885">
    <property type="entry name" value="PPR_rpt"/>
</dbReference>
<reference evidence="3" key="1">
    <citation type="submission" date="2021-02" db="EMBL/GenBank/DDBJ databases">
        <authorList>
            <person name="Dougan E. K."/>
            <person name="Rhodes N."/>
            <person name="Thang M."/>
            <person name="Chan C."/>
        </authorList>
    </citation>
    <scope>NUCLEOTIDE SEQUENCE</scope>
</reference>
<dbReference type="InterPro" id="IPR011990">
    <property type="entry name" value="TPR-like_helical_dom_sf"/>
</dbReference>
<dbReference type="Gene3D" id="1.25.40.10">
    <property type="entry name" value="Tetratricopeptide repeat domain"/>
    <property type="match status" value="4"/>
</dbReference>
<dbReference type="PANTHER" id="PTHR47447:SF17">
    <property type="entry name" value="OS12G0638900 PROTEIN"/>
    <property type="match status" value="1"/>
</dbReference>
<dbReference type="Pfam" id="PF13041">
    <property type="entry name" value="PPR_2"/>
    <property type="match status" value="1"/>
</dbReference>